<reference evidence="2" key="1">
    <citation type="submission" date="2021-01" db="EMBL/GenBank/DDBJ databases">
        <title>Whole genome shotgun sequence of Dactylosporangium siamense NBRC 106093.</title>
        <authorList>
            <person name="Komaki H."/>
            <person name="Tamura T."/>
        </authorList>
    </citation>
    <scope>NUCLEOTIDE SEQUENCE</scope>
    <source>
        <strain evidence="2">NBRC 106093</strain>
    </source>
</reference>
<keyword evidence="3" id="KW-1185">Reference proteome</keyword>
<evidence type="ECO:0000256" key="1">
    <source>
        <dbReference type="SAM" id="Phobius"/>
    </source>
</evidence>
<evidence type="ECO:0000313" key="2">
    <source>
        <dbReference type="EMBL" id="GIG45423.1"/>
    </source>
</evidence>
<dbReference type="Proteomes" id="UP000660611">
    <property type="component" value="Unassembled WGS sequence"/>
</dbReference>
<protein>
    <submittedName>
        <fullName evidence="2">Uncharacterized protein</fullName>
    </submittedName>
</protein>
<dbReference type="EMBL" id="BONQ01000052">
    <property type="protein sequence ID" value="GIG45423.1"/>
    <property type="molecule type" value="Genomic_DNA"/>
</dbReference>
<keyword evidence="1" id="KW-1133">Transmembrane helix</keyword>
<proteinExistence type="predicted"/>
<keyword evidence="1" id="KW-0812">Transmembrane</keyword>
<accession>A0A919PNK8</accession>
<name>A0A919PNK8_9ACTN</name>
<comment type="caution">
    <text evidence="2">The sequence shown here is derived from an EMBL/GenBank/DDBJ whole genome shotgun (WGS) entry which is preliminary data.</text>
</comment>
<feature type="transmembrane region" description="Helical" evidence="1">
    <location>
        <begin position="15"/>
        <end position="32"/>
    </location>
</feature>
<feature type="transmembrane region" description="Helical" evidence="1">
    <location>
        <begin position="66"/>
        <end position="86"/>
    </location>
</feature>
<keyword evidence="1" id="KW-0472">Membrane</keyword>
<sequence length="92" mass="10390">MVCLYGVAMPPPNEVVVFFLAVFLAAGVFNLVEARRWFARRRQGIPPPRQTFWNASHSVPRHPVDGYLYGALFLALAAACVVVLVGRRLHRW</sequence>
<dbReference type="AlphaFoldDB" id="A0A919PNK8"/>
<gene>
    <name evidence="2" type="ORF">Dsi01nite_034640</name>
</gene>
<organism evidence="2 3">
    <name type="scientific">Dactylosporangium siamense</name>
    <dbReference type="NCBI Taxonomy" id="685454"/>
    <lineage>
        <taxon>Bacteria</taxon>
        <taxon>Bacillati</taxon>
        <taxon>Actinomycetota</taxon>
        <taxon>Actinomycetes</taxon>
        <taxon>Micromonosporales</taxon>
        <taxon>Micromonosporaceae</taxon>
        <taxon>Dactylosporangium</taxon>
    </lineage>
</organism>
<evidence type="ECO:0000313" key="3">
    <source>
        <dbReference type="Proteomes" id="UP000660611"/>
    </source>
</evidence>